<dbReference type="EMBL" id="JAUSVP010000027">
    <property type="protein sequence ID" value="MDQ0450048.1"/>
    <property type="molecule type" value="Genomic_DNA"/>
</dbReference>
<organism evidence="1 2">
    <name type="scientific">Methylobacterium aerolatum</name>
    <dbReference type="NCBI Taxonomy" id="418708"/>
    <lineage>
        <taxon>Bacteria</taxon>
        <taxon>Pseudomonadati</taxon>
        <taxon>Pseudomonadota</taxon>
        <taxon>Alphaproteobacteria</taxon>
        <taxon>Hyphomicrobiales</taxon>
        <taxon>Methylobacteriaceae</taxon>
        <taxon>Methylobacterium</taxon>
    </lineage>
</organism>
<dbReference type="Proteomes" id="UP001231124">
    <property type="component" value="Unassembled WGS sequence"/>
</dbReference>
<evidence type="ECO:0000313" key="2">
    <source>
        <dbReference type="Proteomes" id="UP001231124"/>
    </source>
</evidence>
<gene>
    <name evidence="1" type="ORF">QO012_004573</name>
</gene>
<feature type="non-terminal residue" evidence="1">
    <location>
        <position position="29"/>
    </location>
</feature>
<proteinExistence type="predicted"/>
<protein>
    <submittedName>
        <fullName evidence="1">Uncharacterized protein</fullName>
    </submittedName>
</protein>
<name>A0ABU0I603_9HYPH</name>
<keyword evidence="2" id="KW-1185">Reference proteome</keyword>
<reference evidence="1 2" key="1">
    <citation type="submission" date="2023-07" db="EMBL/GenBank/DDBJ databases">
        <title>Genomic Encyclopedia of Type Strains, Phase IV (KMG-IV): sequencing the most valuable type-strain genomes for metagenomic binning, comparative biology and taxonomic classification.</title>
        <authorList>
            <person name="Goeker M."/>
        </authorList>
    </citation>
    <scope>NUCLEOTIDE SEQUENCE [LARGE SCALE GENOMIC DNA]</scope>
    <source>
        <strain evidence="1 2">DSM 19013</strain>
    </source>
</reference>
<evidence type="ECO:0000313" key="1">
    <source>
        <dbReference type="EMBL" id="MDQ0450048.1"/>
    </source>
</evidence>
<accession>A0ABU0I603</accession>
<comment type="caution">
    <text evidence="1">The sequence shown here is derived from an EMBL/GenBank/DDBJ whole genome shotgun (WGS) entry which is preliminary data.</text>
</comment>
<sequence length="29" mass="3442">MSSSHGFEGWRWLVSPWQQIIEVPLRMAL</sequence>